<dbReference type="Gene3D" id="3.60.21.10">
    <property type="match status" value="1"/>
</dbReference>
<evidence type="ECO:0000313" key="3">
    <source>
        <dbReference type="EMBL" id="KPQ14122.1"/>
    </source>
</evidence>
<feature type="domain" description="Calcineurin-like phosphoesterase" evidence="2">
    <location>
        <begin position="298"/>
        <end position="484"/>
    </location>
</feature>
<dbReference type="PANTHER" id="PTHR22953">
    <property type="entry name" value="ACID PHOSPHATASE RELATED"/>
    <property type="match status" value="1"/>
</dbReference>
<dbReference type="SUPFAM" id="SSF56300">
    <property type="entry name" value="Metallo-dependent phosphatases"/>
    <property type="match status" value="1"/>
</dbReference>
<dbReference type="PROSITE" id="PS51257">
    <property type="entry name" value="PROKAR_LIPOPROTEIN"/>
    <property type="match status" value="1"/>
</dbReference>
<dbReference type="PANTHER" id="PTHR22953:SF153">
    <property type="entry name" value="PURPLE ACID PHOSPHATASE"/>
    <property type="match status" value="1"/>
</dbReference>
<dbReference type="AlphaFoldDB" id="A0A0N8KFH1"/>
<dbReference type="InterPro" id="IPR004843">
    <property type="entry name" value="Calcineurin-like_PHP"/>
</dbReference>
<reference evidence="3 4" key="1">
    <citation type="submission" date="2015-09" db="EMBL/GenBank/DDBJ databases">
        <title>Identification and resolution of microdiversity through metagenomic sequencing of parallel consortia.</title>
        <authorList>
            <person name="Nelson W.C."/>
            <person name="Romine M.F."/>
            <person name="Lindemann S.R."/>
        </authorList>
    </citation>
    <scope>NUCLEOTIDE SEQUENCE [LARGE SCALE GENOMIC DNA]</scope>
    <source>
        <strain evidence="3">HL-49</strain>
    </source>
</reference>
<dbReference type="GO" id="GO:0003993">
    <property type="term" value="F:acid phosphatase activity"/>
    <property type="evidence" value="ECO:0007669"/>
    <property type="project" value="InterPro"/>
</dbReference>
<dbReference type="OrthoDB" id="9809781at2"/>
<dbReference type="Proteomes" id="UP000050421">
    <property type="component" value="Unassembled WGS sequence"/>
</dbReference>
<comment type="caution">
    <text evidence="3">The sequence shown here is derived from an EMBL/GenBank/DDBJ whole genome shotgun (WGS) entry which is preliminary data.</text>
</comment>
<organism evidence="3 4">
    <name type="scientific">Algoriphagus marincola HL-49</name>
    <dbReference type="NCBI Taxonomy" id="1305737"/>
    <lineage>
        <taxon>Bacteria</taxon>
        <taxon>Pseudomonadati</taxon>
        <taxon>Bacteroidota</taxon>
        <taxon>Cytophagia</taxon>
        <taxon>Cytophagales</taxon>
        <taxon>Cyclobacteriaceae</taxon>
        <taxon>Algoriphagus</taxon>
    </lineage>
</organism>
<dbReference type="eggNOG" id="COG1409">
    <property type="taxonomic scope" value="Bacteria"/>
</dbReference>
<keyword evidence="3" id="KW-0378">Hydrolase</keyword>
<sequence>MKRNVFILLVMILSSCIEKPTSPTYGEVFFSDESKLTALFEMSFPKEDTLVLDTGWQYLGADSIPGMEQPIPEFTSKGEAVSLPHKLILPNHSLWYSWKGSLNAGVLFLDGDDGAQLWVDGERVLRSAEGEFYSIEEEGEVQLLVRVINNAVSGGLKKAFWMAESSYLNWMTDRKELLDSLLLNRKIELLLDSEFKAQLLKIDQKDREKELADYPIMMTDPIIILDSNGEPFLRWQSEKGGGSVISRETGEKYSVSSKDGIFTLPIEFGEVYKIWIQQGKSLFGPFHFNQAEPADQIRLAIWGDSQGGWRTFKRISHEIANQNPDFSLGLGDLVNNGSQPFVYSRFLQVVSEMRTPQILIPGNHDYDGFYEDLIAKEMERHLFLPGQKRFGFQVLGSLGVLTLDPNVNFPVSIPKGTEQQIWMDSVLTSEAWSNLRWKVIAIHQPPYSQGWPEYHGELSIRETLEPYFHMGLIDFVIAGHTHDYERLTLNFSGNSVHFLIVGGAGGGLEPKEKSSDYPKMDRVIKEHHFGILDFGKDSFKLRVFNLEGEIIDQFSEQE</sequence>
<evidence type="ECO:0000259" key="2">
    <source>
        <dbReference type="Pfam" id="PF00149"/>
    </source>
</evidence>
<dbReference type="STRING" id="1305737.GCA_000526355_01874"/>
<evidence type="ECO:0000256" key="1">
    <source>
        <dbReference type="ARBA" id="ARBA00022729"/>
    </source>
</evidence>
<proteinExistence type="predicted"/>
<dbReference type="PATRIC" id="fig|1305737.6.peg.2870"/>
<dbReference type="EMBL" id="LJXT01000071">
    <property type="protein sequence ID" value="KPQ14122.1"/>
    <property type="molecule type" value="Genomic_DNA"/>
</dbReference>
<protein>
    <submittedName>
        <fullName evidence="3">Putative phosphohydrolase</fullName>
    </submittedName>
</protein>
<gene>
    <name evidence="3" type="ORF">HLUCCX10_11285</name>
</gene>
<name>A0A0N8KFH1_9BACT</name>
<dbReference type="Pfam" id="PF00149">
    <property type="entry name" value="Metallophos"/>
    <property type="match status" value="1"/>
</dbReference>
<dbReference type="InterPro" id="IPR029052">
    <property type="entry name" value="Metallo-depent_PP-like"/>
</dbReference>
<dbReference type="InterPro" id="IPR039331">
    <property type="entry name" value="PAPs-like"/>
</dbReference>
<keyword evidence="1" id="KW-0732">Signal</keyword>
<accession>A0A0N8KFH1</accession>
<evidence type="ECO:0000313" key="4">
    <source>
        <dbReference type="Proteomes" id="UP000050421"/>
    </source>
</evidence>